<proteinExistence type="predicted"/>
<dbReference type="Gene3D" id="3.30.70.270">
    <property type="match status" value="1"/>
</dbReference>
<keyword evidence="1" id="KW-0472">Membrane</keyword>
<dbReference type="InterPro" id="IPR001633">
    <property type="entry name" value="EAL_dom"/>
</dbReference>
<dbReference type="EMBL" id="JAGGKC010000033">
    <property type="protein sequence ID" value="MBP1920578.1"/>
    <property type="molecule type" value="Genomic_DNA"/>
</dbReference>
<dbReference type="InterPro" id="IPR000160">
    <property type="entry name" value="GGDEF_dom"/>
</dbReference>
<dbReference type="InterPro" id="IPR050706">
    <property type="entry name" value="Cyclic-di-GMP_PDE-like"/>
</dbReference>
<feature type="transmembrane region" description="Helical" evidence="1">
    <location>
        <begin position="177"/>
        <end position="199"/>
    </location>
</feature>
<dbReference type="Pfam" id="PF00990">
    <property type="entry name" value="GGDEF"/>
    <property type="match status" value="1"/>
</dbReference>
<evidence type="ECO:0000313" key="5">
    <source>
        <dbReference type="Proteomes" id="UP001519271"/>
    </source>
</evidence>
<dbReference type="Proteomes" id="UP001519271">
    <property type="component" value="Unassembled WGS sequence"/>
</dbReference>
<dbReference type="SMART" id="SM00052">
    <property type="entry name" value="EAL"/>
    <property type="match status" value="1"/>
</dbReference>
<gene>
    <name evidence="4" type="ORF">J2Z34_003093</name>
</gene>
<evidence type="ECO:0000256" key="1">
    <source>
        <dbReference type="SAM" id="Phobius"/>
    </source>
</evidence>
<dbReference type="RefSeq" id="WP_209460746.1">
    <property type="nucleotide sequence ID" value="NZ_JAGGKC010000033.1"/>
</dbReference>
<sequence length="644" mass="72642">MKKRRVISSEVRPFVMPVIGITVAFFALGSLLVIFSRQHYYSILEEETVSYARTGARSIESILNIGSLLETADEALRLKIDEATNMEGLLSDLVPEDGTLAYLVNGKSVIGSRYPEYYLDITGKSDIEEAKGNGIFSKSVEINGTKYYKAIVKIDEGVMEDSALVVIKPSADTDRKIIRSSAIGILVLALVYGALIALMDFTLNRNRHLMMLAYYDHLTGLFNSYYLKVMLTKDLKLYRWNRKALMLIGISNLKSINLLFGYDSGDDALRQLARRLQLIAGQDTMLFRFTEDRFVLYTRNCHRENHLEKLVEAILEAFREPMDFRGQKKQLQPKIGIVEIDGDYENADRLLKDATISLDNVDLNTGKSHMYFSRAMAEKLHREDIIEKEISMCLENGTDAIYLNYQPQLHLATGRVVGFEALARMRSGELGNVSPAEFIDVAERKQLIIPLGNLVLKKACAFLAVLESRGYSELRVAVNVSGIQLIHEGFGSSVMEAVVDSGIRSENLELEITESVLLDNFAAVNKSLKDFQENGIRIALDDFGTGYSSFLRLNELNVNYLKLDRYFVSMVATSDRNDYITSDIISMAHKFDLEVIAEGVETVIQRDFLIENGCDIMQGYLFRRPMEEADALLMLEGFDRIETA</sequence>
<keyword evidence="1" id="KW-0812">Transmembrane</keyword>
<dbReference type="NCBIfam" id="TIGR00254">
    <property type="entry name" value="GGDEF"/>
    <property type="match status" value="1"/>
</dbReference>
<dbReference type="PANTHER" id="PTHR33121:SF79">
    <property type="entry name" value="CYCLIC DI-GMP PHOSPHODIESTERASE PDED-RELATED"/>
    <property type="match status" value="1"/>
</dbReference>
<dbReference type="SUPFAM" id="SSF141868">
    <property type="entry name" value="EAL domain-like"/>
    <property type="match status" value="1"/>
</dbReference>
<keyword evidence="1" id="KW-1133">Transmembrane helix</keyword>
<dbReference type="CDD" id="cd01949">
    <property type="entry name" value="GGDEF"/>
    <property type="match status" value="1"/>
</dbReference>
<keyword evidence="5" id="KW-1185">Reference proteome</keyword>
<feature type="transmembrane region" description="Helical" evidence="1">
    <location>
        <begin position="14"/>
        <end position="35"/>
    </location>
</feature>
<dbReference type="PANTHER" id="PTHR33121">
    <property type="entry name" value="CYCLIC DI-GMP PHOSPHODIESTERASE PDEF"/>
    <property type="match status" value="1"/>
</dbReference>
<dbReference type="Pfam" id="PF00563">
    <property type="entry name" value="EAL"/>
    <property type="match status" value="1"/>
</dbReference>
<dbReference type="SMART" id="SM00267">
    <property type="entry name" value="GGDEF"/>
    <property type="match status" value="1"/>
</dbReference>
<dbReference type="Gene3D" id="3.20.20.450">
    <property type="entry name" value="EAL domain"/>
    <property type="match status" value="1"/>
</dbReference>
<dbReference type="SUPFAM" id="SSF55073">
    <property type="entry name" value="Nucleotide cyclase"/>
    <property type="match status" value="1"/>
</dbReference>
<dbReference type="PROSITE" id="PS50883">
    <property type="entry name" value="EAL"/>
    <property type="match status" value="1"/>
</dbReference>
<dbReference type="PROSITE" id="PS50887">
    <property type="entry name" value="GGDEF"/>
    <property type="match status" value="1"/>
</dbReference>
<evidence type="ECO:0000259" key="2">
    <source>
        <dbReference type="PROSITE" id="PS50883"/>
    </source>
</evidence>
<evidence type="ECO:0000259" key="3">
    <source>
        <dbReference type="PROSITE" id="PS50887"/>
    </source>
</evidence>
<organism evidence="4 5">
    <name type="scientific">Youngiibacter multivorans</name>
    <dbReference type="NCBI Taxonomy" id="937251"/>
    <lineage>
        <taxon>Bacteria</taxon>
        <taxon>Bacillati</taxon>
        <taxon>Bacillota</taxon>
        <taxon>Clostridia</taxon>
        <taxon>Eubacteriales</taxon>
        <taxon>Clostridiaceae</taxon>
        <taxon>Youngiibacter</taxon>
    </lineage>
</organism>
<comment type="caution">
    <text evidence="4">The sequence shown here is derived from an EMBL/GenBank/DDBJ whole genome shotgun (WGS) entry which is preliminary data.</text>
</comment>
<feature type="domain" description="EAL" evidence="2">
    <location>
        <begin position="383"/>
        <end position="639"/>
    </location>
</feature>
<name>A0ABS4G7N3_9CLOT</name>
<dbReference type="CDD" id="cd01948">
    <property type="entry name" value="EAL"/>
    <property type="match status" value="1"/>
</dbReference>
<accession>A0ABS4G7N3</accession>
<dbReference type="InterPro" id="IPR029787">
    <property type="entry name" value="Nucleotide_cyclase"/>
</dbReference>
<dbReference type="InterPro" id="IPR043128">
    <property type="entry name" value="Rev_trsase/Diguanyl_cyclase"/>
</dbReference>
<feature type="domain" description="GGDEF" evidence="3">
    <location>
        <begin position="241"/>
        <end position="375"/>
    </location>
</feature>
<protein>
    <submittedName>
        <fullName evidence="4">Diguanylate cyclase (GGDEF)-like protein</fullName>
    </submittedName>
</protein>
<evidence type="ECO:0000313" key="4">
    <source>
        <dbReference type="EMBL" id="MBP1920578.1"/>
    </source>
</evidence>
<reference evidence="4 5" key="1">
    <citation type="submission" date="2021-03" db="EMBL/GenBank/DDBJ databases">
        <title>Genomic Encyclopedia of Type Strains, Phase IV (KMG-IV): sequencing the most valuable type-strain genomes for metagenomic binning, comparative biology and taxonomic classification.</title>
        <authorList>
            <person name="Goeker M."/>
        </authorList>
    </citation>
    <scope>NUCLEOTIDE SEQUENCE [LARGE SCALE GENOMIC DNA]</scope>
    <source>
        <strain evidence="4 5">DSM 6139</strain>
    </source>
</reference>
<dbReference type="InterPro" id="IPR035919">
    <property type="entry name" value="EAL_sf"/>
</dbReference>